<dbReference type="EMBL" id="CP120997">
    <property type="protein sequence ID" value="WLQ36291.1"/>
    <property type="molecule type" value="Genomic_DNA"/>
</dbReference>
<dbReference type="RefSeq" id="WP_306057482.1">
    <property type="nucleotide sequence ID" value="NZ_CP120997.1"/>
</dbReference>
<name>A0ABY9HP14_9ACTN</name>
<keyword evidence="2" id="KW-1185">Reference proteome</keyword>
<protein>
    <submittedName>
        <fullName evidence="1">Uncharacterized protein</fullName>
    </submittedName>
</protein>
<evidence type="ECO:0000313" key="1">
    <source>
        <dbReference type="EMBL" id="WLQ36291.1"/>
    </source>
</evidence>
<accession>A0ABY9HP14</accession>
<organism evidence="1 2">
    <name type="scientific">Streptomyces castrisilvae</name>
    <dbReference type="NCBI Taxonomy" id="3033811"/>
    <lineage>
        <taxon>Bacteria</taxon>
        <taxon>Bacillati</taxon>
        <taxon>Actinomycetota</taxon>
        <taxon>Actinomycetes</taxon>
        <taxon>Kitasatosporales</taxon>
        <taxon>Streptomycetaceae</taxon>
        <taxon>Streptomyces</taxon>
    </lineage>
</organism>
<gene>
    <name evidence="1" type="ORF">P8A18_23945</name>
</gene>
<sequence length="105" mass="12046">MPTFETTARFDRDFKKLLPEERARFQDCVRKKFVPDVTNGRFRPGLRVKPVQGVPLPTGARPVMEMTWAPDGRATWQYADEVRAGEPHIVWRRVGGHEIFDPGPA</sequence>
<reference evidence="1 2" key="1">
    <citation type="submission" date="2023-03" db="EMBL/GenBank/DDBJ databases">
        <title>Isolation and description of six Streptomyces strains from soil environments, able to metabolize different microbial glucans.</title>
        <authorList>
            <person name="Widen T."/>
            <person name="Larsbrink J."/>
        </authorList>
    </citation>
    <scope>NUCLEOTIDE SEQUENCE [LARGE SCALE GENOMIC DNA]</scope>
    <source>
        <strain evidence="1 2">Mut1</strain>
    </source>
</reference>
<evidence type="ECO:0000313" key="2">
    <source>
        <dbReference type="Proteomes" id="UP001239522"/>
    </source>
</evidence>
<dbReference type="Proteomes" id="UP001239522">
    <property type="component" value="Chromosome"/>
</dbReference>
<proteinExistence type="predicted"/>